<keyword evidence="1" id="KW-0812">Transmembrane</keyword>
<feature type="transmembrane region" description="Helical" evidence="1">
    <location>
        <begin position="608"/>
        <end position="634"/>
    </location>
</feature>
<organism evidence="3 4">
    <name type="scientific">Aphanomyces stellatus</name>
    <dbReference type="NCBI Taxonomy" id="120398"/>
    <lineage>
        <taxon>Eukaryota</taxon>
        <taxon>Sar</taxon>
        <taxon>Stramenopiles</taxon>
        <taxon>Oomycota</taxon>
        <taxon>Saprolegniomycetes</taxon>
        <taxon>Saprolegniales</taxon>
        <taxon>Verrucalvaceae</taxon>
        <taxon>Aphanomyces</taxon>
    </lineage>
</organism>
<accession>A0A485LAL7</accession>
<feature type="transmembrane region" description="Helical" evidence="1">
    <location>
        <begin position="1608"/>
        <end position="1626"/>
    </location>
</feature>
<feature type="transmembrane region" description="Helical" evidence="1">
    <location>
        <begin position="783"/>
        <end position="806"/>
    </location>
</feature>
<feature type="transmembrane region" description="Helical" evidence="1">
    <location>
        <begin position="728"/>
        <end position="747"/>
    </location>
</feature>
<feature type="transmembrane region" description="Helical" evidence="1">
    <location>
        <begin position="1638"/>
        <end position="1658"/>
    </location>
</feature>
<keyword evidence="1" id="KW-1133">Transmembrane helix</keyword>
<name>A0A485LAL7_9STRA</name>
<keyword evidence="1" id="KW-0472">Membrane</keyword>
<evidence type="ECO:0000313" key="4">
    <source>
        <dbReference type="Proteomes" id="UP000332933"/>
    </source>
</evidence>
<evidence type="ECO:0000313" key="3">
    <source>
        <dbReference type="EMBL" id="VFT95245.1"/>
    </source>
</evidence>
<evidence type="ECO:0000256" key="1">
    <source>
        <dbReference type="SAM" id="Phobius"/>
    </source>
</evidence>
<proteinExistence type="predicted"/>
<dbReference type="EMBL" id="CAADRA010006414">
    <property type="protein sequence ID" value="VFT95245.1"/>
    <property type="molecule type" value="Genomic_DNA"/>
</dbReference>
<feature type="transmembrane region" description="Helical" evidence="1">
    <location>
        <begin position="1568"/>
        <end position="1588"/>
    </location>
</feature>
<reference evidence="3 4" key="1">
    <citation type="submission" date="2019-03" db="EMBL/GenBank/DDBJ databases">
        <authorList>
            <person name="Gaulin E."/>
            <person name="Dumas B."/>
        </authorList>
    </citation>
    <scope>NUCLEOTIDE SEQUENCE [LARGE SCALE GENOMIC DNA]</scope>
    <source>
        <strain evidence="3">CBS 568.67</strain>
    </source>
</reference>
<keyword evidence="4" id="KW-1185">Reference proteome</keyword>
<reference evidence="2" key="2">
    <citation type="submission" date="2019-06" db="EMBL/GenBank/DDBJ databases">
        <title>Genomics analysis of Aphanomyces spp. identifies a new class of oomycete effector associated with host adaptation.</title>
        <authorList>
            <person name="Gaulin E."/>
        </authorList>
    </citation>
    <scope>NUCLEOTIDE SEQUENCE</scope>
    <source>
        <strain evidence="2">CBS 578.67</strain>
    </source>
</reference>
<protein>
    <submittedName>
        <fullName evidence="3">Aste57867_18509 protein</fullName>
    </submittedName>
</protein>
<sequence length="1807" mass="198328">MYALQSSNTADETHQSLTNYSEAKIQVYMDTKPAFRWHRHVLGCGYVVASMASSVYYLGTLEPASRNDMLWVDYTQNGTQALLVDLVNQLLATGVESLDVLAPRACTNKTYVESAATTHVFPAYARRLVLADLTSLATAVPNLRSLAGAASMNMPTQYCYVDLNRTFEVAHTEARQVRCAAQYRDNGAVYMETVLRNQVWDEFMHNFGGDGGLFTIVIETWLQAVPTGQAWIAATASARATTSVDQEISYWQRHGLTYFKLQWHNQWQTGIGESVAVENALGLRSAVLLKRTPFQTTAFTSIVLNWMPFFDLYFLAPVNRSLIRAASNSITQAPAIDVQDFFYLQGVYSPTTGDPQDQTALLQTQIGPFFSVDAYVIAPPPALLGLFEAFESLVFSDDATLERLDAIPPADFHPTPSSWSTNNTSDQLFYGGSPLCTNRRGLPFVQDTFGFADSCFHQRPLTVTVDKYSGLFATLATGDNVVATCALQSSDACHRYLSTLVEVARMTRSSLLAETLPAAIDATIRLNISLMQLAASAGAMNWTLLTDSILESSFSFFGWVGIHDWVVGMREVVSFQGDARPSLVLLSAADSPISVTSSATSVSSATRLVYVLVLYTVALIGLVALGTIVGVCVLPANQVDAYNLVWFNRIVSSIWIGRPLVFVRGVAAILLLGTTQLSLTTAHRRTRFEFTPRRWPMTCVVAGEATWALYAAQDFVTIVADRRTTRHCTLATCISAWFALVVLESVAPVKPTGLLDRQCTAKNMDQTLDCTGSLLRLGSLDRVWVVLAILGAATVASLGMGTLYRLRFPNMARTKPPPRHLLGVADHYLATAMPDGDDGQQRRWALDKVACLMAGLVSLVWRDILYTFDVKLWVLHREQQNKQKQLTRGSTMTFAMHIQRNGIVRPVEGPTSQPKLVSRQSYRRWLKPMAVGLGTAYAIGSIAGCVSYLQVSKVALANDLLWATFNMTGANAFLGLYVHSQLLLGVDQVSFSLHTDAINVDGSFDTNTNGRRLATNVGGLLQYDSQLTRLEKAIAGLRATDGCEAPWIFTQYCYVDFDRRWEMANSATRQRRCDAMVANGAVYLDSMLRNVPFDAFDACWGNAFDSAVAADLEETIDGRAWLKTVSSSSRLTLSNEAALWRSYGLATFVTQWQNFKRIGLVHTYAVQTAMGSSHVFSIQHQESSFRLREQTTFKMHWGLANDLMALGPNSSAAGRSLVRSSARFAFANGSTPAALMIQNGTLTTPLASSLALLGDVLGPFGSIDMHFVPCPRAAKDAVRTVNRALRTTLATQHAAQVAYRQISDPSASMYPAPKAWTDANFFTVGGDLLCPEVNYYAGFTIAYGLATLVSGDVQCNSMLTSAAVGATRESLLTSIVLANATNASVDDMARSCAQDVVFESTCMLFLTQAATFITAYMQPQLDGLLPHLQAATVAIQTTNVELIQFGQVTPSSPVQLYRLPLLRRENDEFAVFAWLFLIDWAMGFREAVSFQGDVGSIAVLTEFATTQYQANGAEEPTTIAFYLRNTVVYITAMMIAIASIVLVYVGLSHGRIEVLNLLELQRVGAMVWIGRPLLVVRSLTAVALLSTSTLELTFNGYLSFFHVVQDPWYTTLLAANEVTWLVAIVNDIAMAWTQEYTIYYATINSLFVWLVVVALSFASPIGHTMTIAQTCDMTHVDFQIVCSSGTLAIGYVSRVVTVVGVVLGCNVLCFAAARRMLPPPAPSKINSIFVYAGARYLFVTTDWIVRDVYYMDRVSAMLNGILTLRSSQTMFGIDIKLWRAFRVDLQDNGADDLATKHCLPVTLGQDI</sequence>
<feature type="transmembrane region" description="Helical" evidence="1">
    <location>
        <begin position="1527"/>
        <end position="1547"/>
    </location>
</feature>
<feature type="transmembrane region" description="Helical" evidence="1">
    <location>
        <begin position="929"/>
        <end position="949"/>
    </location>
</feature>
<feature type="transmembrane region" description="Helical" evidence="1">
    <location>
        <begin position="1691"/>
        <end position="1713"/>
    </location>
</feature>
<gene>
    <name evidence="3" type="primary">Aste57867_18509</name>
    <name evidence="2" type="ORF">As57867_018447</name>
    <name evidence="3" type="ORF">ASTE57867_18509</name>
</gene>
<dbReference type="EMBL" id="VJMH01006393">
    <property type="protein sequence ID" value="KAF0690115.1"/>
    <property type="molecule type" value="Genomic_DNA"/>
</dbReference>
<evidence type="ECO:0000313" key="2">
    <source>
        <dbReference type="EMBL" id="KAF0690115.1"/>
    </source>
</evidence>
<dbReference type="Proteomes" id="UP000332933">
    <property type="component" value="Unassembled WGS sequence"/>
</dbReference>